<dbReference type="Proteomes" id="UP000886520">
    <property type="component" value="Chromosome 16"/>
</dbReference>
<dbReference type="InterPro" id="IPR011333">
    <property type="entry name" value="SKP1/BTB/POZ_sf"/>
</dbReference>
<evidence type="ECO:0000313" key="5">
    <source>
        <dbReference type="Proteomes" id="UP000886520"/>
    </source>
</evidence>
<accession>A0A9D4UJ11</accession>
<dbReference type="CDD" id="cd18186">
    <property type="entry name" value="BTB_POZ_ZBTB_KLHL-like"/>
    <property type="match status" value="1"/>
</dbReference>
<name>A0A9D4UJ11_ADICA</name>
<dbReference type="SUPFAM" id="SSF54695">
    <property type="entry name" value="POZ domain"/>
    <property type="match status" value="1"/>
</dbReference>
<feature type="domain" description="BTB" evidence="3">
    <location>
        <begin position="109"/>
        <end position="178"/>
    </location>
</feature>
<reference evidence="4" key="1">
    <citation type="submission" date="2021-01" db="EMBL/GenBank/DDBJ databases">
        <title>Adiantum capillus-veneris genome.</title>
        <authorList>
            <person name="Fang Y."/>
            <person name="Liao Q."/>
        </authorList>
    </citation>
    <scope>NUCLEOTIDE SEQUENCE</scope>
    <source>
        <strain evidence="4">H3</strain>
        <tissue evidence="4">Leaf</tissue>
    </source>
</reference>
<dbReference type="Gene3D" id="3.30.710.10">
    <property type="entry name" value="Potassium Channel Kv1.1, Chain A"/>
    <property type="match status" value="1"/>
</dbReference>
<dbReference type="InterPro" id="IPR044784">
    <property type="entry name" value="At1g01640-like"/>
</dbReference>
<comment type="pathway">
    <text evidence="2">Protein modification; protein ubiquitination.</text>
</comment>
<dbReference type="SMART" id="SM00225">
    <property type="entry name" value="BTB"/>
    <property type="match status" value="1"/>
</dbReference>
<proteinExistence type="predicted"/>
<dbReference type="Gene3D" id="1.25.40.420">
    <property type="match status" value="1"/>
</dbReference>
<evidence type="ECO:0000256" key="1">
    <source>
        <dbReference type="ARBA" id="ARBA00002668"/>
    </source>
</evidence>
<organism evidence="4 5">
    <name type="scientific">Adiantum capillus-veneris</name>
    <name type="common">Maidenhair fern</name>
    <dbReference type="NCBI Taxonomy" id="13818"/>
    <lineage>
        <taxon>Eukaryota</taxon>
        <taxon>Viridiplantae</taxon>
        <taxon>Streptophyta</taxon>
        <taxon>Embryophyta</taxon>
        <taxon>Tracheophyta</taxon>
        <taxon>Polypodiopsida</taxon>
        <taxon>Polypodiidae</taxon>
        <taxon>Polypodiales</taxon>
        <taxon>Pteridineae</taxon>
        <taxon>Pteridaceae</taxon>
        <taxon>Vittarioideae</taxon>
        <taxon>Adiantum</taxon>
    </lineage>
</organism>
<evidence type="ECO:0000313" key="4">
    <source>
        <dbReference type="EMBL" id="KAI5068328.1"/>
    </source>
</evidence>
<sequence>MPHRVQCLVCRCVLSAHNSRQFCVELDVEYAYCKRCYREGVVELEATIASYRTGVRKHKEEWDKRWLSDHLRRVEFLASGWSNSGHKLKVDSTQSHELQNLSGQGLLFADVLLCPVDGPPVPAHKAVLAGRSSVFRAMFCSCPMKEAKSGVVMMDDLNAEALTAFVGFLYTAVVVPEVMQKHSVALLSAAEKYDIALLRIVCEDAIAKNIGAHNAISILELARKFGSQVLHAAVLDFVSQDIEHLFLLEEYQIYAKKDPSLLLELYERLIERNRLPMVAYKVGCKKRIRSFSFLADEKD</sequence>
<dbReference type="EMBL" id="JABFUD020000016">
    <property type="protein sequence ID" value="KAI5068328.1"/>
    <property type="molecule type" value="Genomic_DNA"/>
</dbReference>
<evidence type="ECO:0000256" key="2">
    <source>
        <dbReference type="ARBA" id="ARBA00004906"/>
    </source>
</evidence>
<comment type="caution">
    <text evidence="4">The sequence shown here is derived from an EMBL/GenBank/DDBJ whole genome shotgun (WGS) entry which is preliminary data.</text>
</comment>
<gene>
    <name evidence="4" type="ORF">GOP47_0016673</name>
</gene>
<dbReference type="PANTHER" id="PTHR47274">
    <property type="entry name" value="BTB/POZ DOMAIN CONTAINING PROTEIN, EXPRESSED-RELATED"/>
    <property type="match status" value="1"/>
</dbReference>
<dbReference type="AlphaFoldDB" id="A0A9D4UJ11"/>
<protein>
    <recommendedName>
        <fullName evidence="3">BTB domain-containing protein</fullName>
    </recommendedName>
</protein>
<dbReference type="Pfam" id="PF00651">
    <property type="entry name" value="BTB"/>
    <property type="match status" value="1"/>
</dbReference>
<keyword evidence="5" id="KW-1185">Reference proteome</keyword>
<dbReference type="InterPro" id="IPR000210">
    <property type="entry name" value="BTB/POZ_dom"/>
</dbReference>
<evidence type="ECO:0000259" key="3">
    <source>
        <dbReference type="PROSITE" id="PS50097"/>
    </source>
</evidence>
<dbReference type="PROSITE" id="PS50097">
    <property type="entry name" value="BTB"/>
    <property type="match status" value="1"/>
</dbReference>
<dbReference type="PANTHER" id="PTHR47274:SF10">
    <property type="entry name" value="BTB DOMAIN-CONTAINING PROTEIN"/>
    <property type="match status" value="1"/>
</dbReference>
<comment type="function">
    <text evidence="1">May act as a substrate-specific adapter of an E3 ubiquitin-protein ligase complex (CUL3-RBX1-BTB) which mediates the ubiquitination and subsequent proteasomal degradation of target proteins.</text>
</comment>
<dbReference type="OrthoDB" id="6359816at2759"/>